<dbReference type="EMBL" id="PYIX02000069">
    <property type="protein sequence ID" value="RFC81649.1"/>
    <property type="molecule type" value="Genomic_DNA"/>
</dbReference>
<dbReference type="RefSeq" id="WP_107010059.1">
    <property type="nucleotide sequence ID" value="NZ_JAVIDQ010000001.1"/>
</dbReference>
<reference evidence="1" key="1">
    <citation type="journal article" date="2014" name="Int. J. Syst. Evol. Microbiol.">
        <title>Complete genome of a new Firmicutes species belonging to the dominant human colonic microbiota ('Ruminococcus bicirculans') reveals two chromosomes and a selective capacity to utilize plant glucans.</title>
        <authorList>
            <consortium name="NISC Comparative Sequencing Program"/>
            <person name="Wegmann U."/>
            <person name="Louis P."/>
            <person name="Goesmann A."/>
            <person name="Henrissat B."/>
            <person name="Duncan S.H."/>
            <person name="Flint H.J."/>
        </authorList>
    </citation>
    <scope>NUCLEOTIDE SEQUENCE</scope>
    <source>
        <strain evidence="1">KCTC 62575</strain>
    </source>
</reference>
<reference evidence="4" key="3">
    <citation type="journal article" date="2019" name="Int. J. Syst. Evol. Microbiol.">
        <title>The Global Catalogue of Microorganisms (GCM) 10K type strain sequencing project: providing services to taxonomists for standard genome sequencing and annotation.</title>
        <authorList>
            <consortium name="The Broad Institute Genomics Platform"/>
            <consortium name="The Broad Institute Genome Sequencing Center for Infectious Disease"/>
            <person name="Wu L."/>
            <person name="Ma J."/>
        </authorList>
    </citation>
    <scope>NUCLEOTIDE SEQUENCE [LARGE SCALE GENOMIC DNA]</scope>
    <source>
        <strain evidence="4">KCTC 62575</strain>
    </source>
</reference>
<reference evidence="1" key="4">
    <citation type="submission" date="2024-09" db="EMBL/GenBank/DDBJ databases">
        <authorList>
            <person name="Sun Q."/>
            <person name="Mori K."/>
        </authorList>
    </citation>
    <scope>NUCLEOTIDE SEQUENCE</scope>
    <source>
        <strain evidence="1">KCTC 62575</strain>
    </source>
</reference>
<dbReference type="Proteomes" id="UP001595455">
    <property type="component" value="Unassembled WGS sequence"/>
</dbReference>
<organism evidence="2 3">
    <name type="scientific">Acinetobacter sichuanensis</name>
    <dbReference type="NCBI Taxonomy" id="2136183"/>
    <lineage>
        <taxon>Bacteria</taxon>
        <taxon>Pseudomonadati</taxon>
        <taxon>Pseudomonadota</taxon>
        <taxon>Gammaproteobacteria</taxon>
        <taxon>Moraxellales</taxon>
        <taxon>Moraxellaceae</taxon>
        <taxon>Acinetobacter</taxon>
    </lineage>
</organism>
<sequence>MQFQIHGLESLQSKLEQLNNPRKVKSAARKAARQAMNIARDVARNAAKKLDDPKTPKKIFREITVINGKSRNPNSIVMKVGVRGGAKVNYVNNDYNIRNKRAGKTYQLDSRVFYWRFLEFGTSKQPATPFMRPALSNNVDLITNKFNDVFISEIDKALASAT</sequence>
<dbReference type="AlphaFoldDB" id="A0A371YJI1"/>
<gene>
    <name evidence="1" type="ORF">ACFODO_12405</name>
    <name evidence="2" type="ORF">C9E89_020735</name>
</gene>
<dbReference type="Proteomes" id="UP000240957">
    <property type="component" value="Unassembled WGS sequence"/>
</dbReference>
<protein>
    <submittedName>
        <fullName evidence="1">HK97-gp10 family putative phage morphogenesis protein</fullName>
    </submittedName>
</protein>
<dbReference type="Pfam" id="PF04883">
    <property type="entry name" value="HK97-gp10_like"/>
    <property type="match status" value="1"/>
</dbReference>
<name>A0A371YJI1_9GAMM</name>
<evidence type="ECO:0000313" key="3">
    <source>
        <dbReference type="Proteomes" id="UP000240957"/>
    </source>
</evidence>
<evidence type="ECO:0000313" key="1">
    <source>
        <dbReference type="EMBL" id="MFC2996053.1"/>
    </source>
</evidence>
<proteinExistence type="predicted"/>
<reference evidence="2 3" key="2">
    <citation type="submission" date="2018-08" db="EMBL/GenBank/DDBJ databases">
        <title>The draft genome of Acinetobacter sichuanensis strain WCHAc060041.</title>
        <authorList>
            <person name="Qin J."/>
            <person name="Feng Y."/>
            <person name="Zong Z."/>
        </authorList>
    </citation>
    <scope>NUCLEOTIDE SEQUENCE [LARGE SCALE GENOMIC DNA]</scope>
    <source>
        <strain evidence="2 3">WCHAc060041</strain>
    </source>
</reference>
<dbReference type="InterPro" id="IPR010064">
    <property type="entry name" value="HK97-gp10_tail"/>
</dbReference>
<evidence type="ECO:0000313" key="2">
    <source>
        <dbReference type="EMBL" id="RFC81649.1"/>
    </source>
</evidence>
<dbReference type="OrthoDB" id="5736381at2"/>
<comment type="caution">
    <text evidence="2">The sequence shown here is derived from an EMBL/GenBank/DDBJ whole genome shotgun (WGS) entry which is preliminary data.</text>
</comment>
<dbReference type="NCBIfam" id="TIGR01725">
    <property type="entry name" value="phge_HK97_gp10"/>
    <property type="match status" value="1"/>
</dbReference>
<accession>A0A371YJI1</accession>
<dbReference type="EMBL" id="JBHRSF010000051">
    <property type="protein sequence ID" value="MFC2996053.1"/>
    <property type="molecule type" value="Genomic_DNA"/>
</dbReference>
<evidence type="ECO:0000313" key="4">
    <source>
        <dbReference type="Proteomes" id="UP001595455"/>
    </source>
</evidence>
<keyword evidence="4" id="KW-1185">Reference proteome</keyword>